<evidence type="ECO:0000259" key="5">
    <source>
        <dbReference type="PROSITE" id="PS51635"/>
    </source>
</evidence>
<keyword evidence="7" id="KW-1185">Reference proteome</keyword>
<keyword evidence="1 4" id="KW-0378">Hydrolase</keyword>
<dbReference type="GO" id="GO:0016787">
    <property type="term" value="F:hydrolase activity"/>
    <property type="evidence" value="ECO:0007669"/>
    <property type="project" value="UniProtKB-UniRule"/>
</dbReference>
<dbReference type="EMBL" id="SMRP01000006">
    <property type="protein sequence ID" value="TDG23201.1"/>
    <property type="molecule type" value="Genomic_DNA"/>
</dbReference>
<dbReference type="InterPro" id="IPR016035">
    <property type="entry name" value="Acyl_Trfase/lysoPLipase"/>
</dbReference>
<keyword evidence="2 4" id="KW-0442">Lipid degradation</keyword>
<dbReference type="PANTHER" id="PTHR14226">
    <property type="entry name" value="NEUROPATHY TARGET ESTERASE/SWISS CHEESE D.MELANOGASTER"/>
    <property type="match status" value="1"/>
</dbReference>
<sequence length="275" mass="28548">MKPIRVALSGSGFKVPAHVGALQAISDAGFEPVELAGTSGGSIVAALAACGMALSDMKTMALTFDWSGMLSFSPLAALRMRGFCDGSKLLAWLAEHTGGLSFGQLGVDLTVVASDVSAEAPFEFSRVRTPSAAIAQAVRASTSIPFAFEPLQFGAAMLADGGMVNNIPVDRLKIDDVPRLGIQLVSQDLPVRPRSALSAIDFSMRLIDLMLSACESTHVSAAQAAGAHMAFVETGYASTLDRAMPLGLRQRLFNDGYAAAQMALAQLVSPAVTGA</sequence>
<comment type="caution">
    <text evidence="6">The sequence shown here is derived from an EMBL/GenBank/DDBJ whole genome shotgun (WGS) entry which is preliminary data.</text>
</comment>
<dbReference type="PROSITE" id="PS51635">
    <property type="entry name" value="PNPLA"/>
    <property type="match status" value="1"/>
</dbReference>
<evidence type="ECO:0000256" key="2">
    <source>
        <dbReference type="ARBA" id="ARBA00022963"/>
    </source>
</evidence>
<feature type="active site" description="Nucleophile" evidence="4">
    <location>
        <position position="39"/>
    </location>
</feature>
<dbReference type="PANTHER" id="PTHR14226:SF29">
    <property type="entry name" value="NEUROPATHY TARGET ESTERASE SWS"/>
    <property type="match status" value="1"/>
</dbReference>
<dbReference type="InterPro" id="IPR050301">
    <property type="entry name" value="NTE"/>
</dbReference>
<dbReference type="Gene3D" id="3.40.1090.10">
    <property type="entry name" value="Cytosolic phospholipase A2 catalytic domain"/>
    <property type="match status" value="1"/>
</dbReference>
<gene>
    <name evidence="6" type="ORF">EYW47_14805</name>
</gene>
<feature type="short sequence motif" description="GXSXG" evidence="4">
    <location>
        <begin position="37"/>
        <end position="41"/>
    </location>
</feature>
<accession>A0A4R5MA28</accession>
<feature type="short sequence motif" description="DGA/G" evidence="4">
    <location>
        <begin position="160"/>
        <end position="162"/>
    </location>
</feature>
<evidence type="ECO:0000313" key="7">
    <source>
        <dbReference type="Proteomes" id="UP000295722"/>
    </source>
</evidence>
<reference evidence="6 7" key="1">
    <citation type="submission" date="2019-03" db="EMBL/GenBank/DDBJ databases">
        <title>Paraburkholderia sp. 4M-K11, isolated from subtropical forest soil.</title>
        <authorList>
            <person name="Gao Z.-H."/>
            <person name="Qiu L.-H."/>
        </authorList>
    </citation>
    <scope>NUCLEOTIDE SEQUENCE [LARGE SCALE GENOMIC DNA]</scope>
    <source>
        <strain evidence="6 7">4M-K11</strain>
    </source>
</reference>
<name>A0A4R5MA28_9BURK</name>
<dbReference type="InterPro" id="IPR002641">
    <property type="entry name" value="PNPLA_dom"/>
</dbReference>
<feature type="active site" description="Proton acceptor" evidence="4">
    <location>
        <position position="160"/>
    </location>
</feature>
<dbReference type="Pfam" id="PF01734">
    <property type="entry name" value="Patatin"/>
    <property type="match status" value="1"/>
</dbReference>
<dbReference type="GO" id="GO:0016042">
    <property type="term" value="P:lipid catabolic process"/>
    <property type="evidence" value="ECO:0007669"/>
    <property type="project" value="UniProtKB-UniRule"/>
</dbReference>
<evidence type="ECO:0000256" key="4">
    <source>
        <dbReference type="PROSITE-ProRule" id="PRU01161"/>
    </source>
</evidence>
<evidence type="ECO:0000313" key="6">
    <source>
        <dbReference type="EMBL" id="TDG23201.1"/>
    </source>
</evidence>
<feature type="domain" description="PNPLA" evidence="5">
    <location>
        <begin position="6"/>
        <end position="173"/>
    </location>
</feature>
<organism evidence="6 7">
    <name type="scientific">Paraburkholderia silviterrae</name>
    <dbReference type="NCBI Taxonomy" id="2528715"/>
    <lineage>
        <taxon>Bacteria</taxon>
        <taxon>Pseudomonadati</taxon>
        <taxon>Pseudomonadota</taxon>
        <taxon>Betaproteobacteria</taxon>
        <taxon>Burkholderiales</taxon>
        <taxon>Burkholderiaceae</taxon>
        <taxon>Paraburkholderia</taxon>
    </lineage>
</organism>
<keyword evidence="3 4" id="KW-0443">Lipid metabolism</keyword>
<dbReference type="RefSeq" id="WP_133195571.1">
    <property type="nucleotide sequence ID" value="NZ_JBHUCW010000009.1"/>
</dbReference>
<dbReference type="SUPFAM" id="SSF52151">
    <property type="entry name" value="FabD/lysophospholipase-like"/>
    <property type="match status" value="1"/>
</dbReference>
<dbReference type="Proteomes" id="UP000295722">
    <property type="component" value="Unassembled WGS sequence"/>
</dbReference>
<dbReference type="AlphaFoldDB" id="A0A4R5MA28"/>
<comment type="caution">
    <text evidence="4">Lacks conserved residue(s) required for the propagation of feature annotation.</text>
</comment>
<dbReference type="OrthoDB" id="5290098at2"/>
<protein>
    <submittedName>
        <fullName evidence="6">Exotoxin</fullName>
    </submittedName>
</protein>
<evidence type="ECO:0000256" key="1">
    <source>
        <dbReference type="ARBA" id="ARBA00022801"/>
    </source>
</evidence>
<evidence type="ECO:0000256" key="3">
    <source>
        <dbReference type="ARBA" id="ARBA00023098"/>
    </source>
</evidence>
<proteinExistence type="predicted"/>